<accession>A0A1F7L0B9</accession>
<keyword evidence="2" id="KW-0472">Membrane</keyword>
<comment type="caution">
    <text evidence="3">The sequence shown here is derived from an EMBL/GenBank/DDBJ whole genome shotgun (WGS) entry which is preliminary data.</text>
</comment>
<gene>
    <name evidence="3" type="ORF">A3K52_02265</name>
</gene>
<evidence type="ECO:0000313" key="4">
    <source>
        <dbReference type="Proteomes" id="UP000177050"/>
    </source>
</evidence>
<dbReference type="Proteomes" id="UP000177050">
    <property type="component" value="Unassembled WGS sequence"/>
</dbReference>
<evidence type="ECO:0000256" key="1">
    <source>
        <dbReference type="SAM" id="MobiDB-lite"/>
    </source>
</evidence>
<feature type="region of interest" description="Disordered" evidence="1">
    <location>
        <begin position="80"/>
        <end position="100"/>
    </location>
</feature>
<proteinExistence type="predicted"/>
<feature type="transmembrane region" description="Helical" evidence="2">
    <location>
        <begin position="7"/>
        <end position="27"/>
    </location>
</feature>
<dbReference type="AlphaFoldDB" id="A0A1F7L0B9"/>
<keyword evidence="2" id="KW-0812">Transmembrane</keyword>
<name>A0A1F7L0B9_9BACT</name>
<feature type="compositionally biased region" description="Pro residues" evidence="1">
    <location>
        <begin position="88"/>
        <end position="100"/>
    </location>
</feature>
<sequence length="100" mass="11086">MNKRLKNILVIIFFLLLIAAIIAIGIYSQKTTSINSKANVNSVRKVNGITYYFDAMGRVRKTVTSSGFVTYYYYDAAGNYIGNSNSPTKPPPPRTTPISN</sequence>
<dbReference type="EMBL" id="MGBR01000001">
    <property type="protein sequence ID" value="OGK73595.1"/>
    <property type="molecule type" value="Genomic_DNA"/>
</dbReference>
<organism evidence="3 4">
    <name type="scientific">Candidatus Roizmanbacteria bacterium RIFOXYD1_FULL_38_12</name>
    <dbReference type="NCBI Taxonomy" id="1802093"/>
    <lineage>
        <taxon>Bacteria</taxon>
        <taxon>Candidatus Roizmaniibacteriota</taxon>
    </lineage>
</organism>
<protein>
    <submittedName>
        <fullName evidence="3">Uncharacterized protein</fullName>
    </submittedName>
</protein>
<evidence type="ECO:0000256" key="2">
    <source>
        <dbReference type="SAM" id="Phobius"/>
    </source>
</evidence>
<keyword evidence="2" id="KW-1133">Transmembrane helix</keyword>
<reference evidence="3 4" key="1">
    <citation type="journal article" date="2016" name="Nat. Commun.">
        <title>Thousands of microbial genomes shed light on interconnected biogeochemical processes in an aquifer system.</title>
        <authorList>
            <person name="Anantharaman K."/>
            <person name="Brown C.T."/>
            <person name="Hug L.A."/>
            <person name="Sharon I."/>
            <person name="Castelle C.J."/>
            <person name="Probst A.J."/>
            <person name="Thomas B.C."/>
            <person name="Singh A."/>
            <person name="Wilkins M.J."/>
            <person name="Karaoz U."/>
            <person name="Brodie E.L."/>
            <person name="Williams K.H."/>
            <person name="Hubbard S.S."/>
            <person name="Banfield J.F."/>
        </authorList>
    </citation>
    <scope>NUCLEOTIDE SEQUENCE [LARGE SCALE GENOMIC DNA]</scope>
</reference>
<evidence type="ECO:0000313" key="3">
    <source>
        <dbReference type="EMBL" id="OGK73595.1"/>
    </source>
</evidence>